<gene>
    <name evidence="4" type="ORF">LH29_02030</name>
</gene>
<dbReference type="Gene3D" id="3.40.630.30">
    <property type="match status" value="1"/>
</dbReference>
<evidence type="ECO:0000256" key="1">
    <source>
        <dbReference type="ARBA" id="ARBA00022679"/>
    </source>
</evidence>
<accession>A0A0D8JBN3</accession>
<dbReference type="InterPro" id="IPR000182">
    <property type="entry name" value="GNAT_dom"/>
</dbReference>
<dbReference type="InterPro" id="IPR016181">
    <property type="entry name" value="Acyl_CoA_acyltransferase"/>
</dbReference>
<sequence length="213" mass="24211">MAKESEIFSDKIQDDAIIIREAKPDIEDGLVFAQFFDEASEGFFKSILGIKTYEIIADAFVKSNNEYSFENAIMIEYKGKIVGMVSGYTYSEKQGFKKNILSEFPKGAKLRIMMFLVIGKVLSRFLGPRGKEDYYLQSIAVSIQMRGKGLGQRLMKHIGEIAIDKGSKTLSLDVSSKNENAINSYKKFGMEIFSYWPNFLKLPPVFTRMVKEL</sequence>
<dbReference type="PANTHER" id="PTHR43420:SF47">
    <property type="entry name" value="N-ACETYLTRANSFERASE DOMAIN-CONTAINING PROTEIN"/>
    <property type="match status" value="1"/>
</dbReference>
<evidence type="ECO:0000313" key="5">
    <source>
        <dbReference type="Proteomes" id="UP000032544"/>
    </source>
</evidence>
<dbReference type="Pfam" id="PF00583">
    <property type="entry name" value="Acetyltransf_1"/>
    <property type="match status" value="1"/>
</dbReference>
<dbReference type="CDD" id="cd04301">
    <property type="entry name" value="NAT_SF"/>
    <property type="match status" value="1"/>
</dbReference>
<dbReference type="InterPro" id="IPR050680">
    <property type="entry name" value="YpeA/RimI_acetyltransf"/>
</dbReference>
<dbReference type="STRING" id="1544798.LH29_02030"/>
<name>A0A0D8JBN3_9BACT</name>
<feature type="domain" description="N-acetyltransferase" evidence="3">
    <location>
        <begin position="17"/>
        <end position="213"/>
    </location>
</feature>
<keyword evidence="1" id="KW-0808">Transferase</keyword>
<reference evidence="4 5" key="1">
    <citation type="submission" date="2014-09" db="EMBL/GenBank/DDBJ databases">
        <title>Draft Genome Sequence of Draconibacterium sp. JN14CK-3.</title>
        <authorList>
            <person name="Dong C."/>
            <person name="Lai Q."/>
            <person name="Shao Z."/>
        </authorList>
    </citation>
    <scope>NUCLEOTIDE SEQUENCE [LARGE SCALE GENOMIC DNA]</scope>
    <source>
        <strain evidence="4 5">JN14CK-3</strain>
    </source>
</reference>
<organism evidence="4 5">
    <name type="scientific">Draconibacterium sediminis</name>
    <dbReference type="NCBI Taxonomy" id="1544798"/>
    <lineage>
        <taxon>Bacteria</taxon>
        <taxon>Pseudomonadati</taxon>
        <taxon>Bacteroidota</taxon>
        <taxon>Bacteroidia</taxon>
        <taxon>Marinilabiliales</taxon>
        <taxon>Prolixibacteraceae</taxon>
        <taxon>Draconibacterium</taxon>
    </lineage>
</organism>
<proteinExistence type="predicted"/>
<evidence type="ECO:0000313" key="4">
    <source>
        <dbReference type="EMBL" id="KJF44312.1"/>
    </source>
</evidence>
<dbReference type="PROSITE" id="PS51186">
    <property type="entry name" value="GNAT"/>
    <property type="match status" value="1"/>
</dbReference>
<dbReference type="SUPFAM" id="SSF55729">
    <property type="entry name" value="Acyl-CoA N-acyltransferases (Nat)"/>
    <property type="match status" value="1"/>
</dbReference>
<dbReference type="OrthoDB" id="2352823at2"/>
<dbReference type="GO" id="GO:0016747">
    <property type="term" value="F:acyltransferase activity, transferring groups other than amino-acyl groups"/>
    <property type="evidence" value="ECO:0007669"/>
    <property type="project" value="InterPro"/>
</dbReference>
<dbReference type="Proteomes" id="UP000032544">
    <property type="component" value="Unassembled WGS sequence"/>
</dbReference>
<protein>
    <recommendedName>
        <fullName evidence="3">N-acetyltransferase domain-containing protein</fullName>
    </recommendedName>
</protein>
<dbReference type="PANTHER" id="PTHR43420">
    <property type="entry name" value="ACETYLTRANSFERASE"/>
    <property type="match status" value="1"/>
</dbReference>
<evidence type="ECO:0000259" key="3">
    <source>
        <dbReference type="PROSITE" id="PS51186"/>
    </source>
</evidence>
<dbReference type="RefSeq" id="WP_045025866.1">
    <property type="nucleotide sequence ID" value="NZ_JRHC01000001.1"/>
</dbReference>
<evidence type="ECO:0000256" key="2">
    <source>
        <dbReference type="ARBA" id="ARBA00023315"/>
    </source>
</evidence>
<dbReference type="EMBL" id="JRHC01000001">
    <property type="protein sequence ID" value="KJF44312.1"/>
    <property type="molecule type" value="Genomic_DNA"/>
</dbReference>
<comment type="caution">
    <text evidence="4">The sequence shown here is derived from an EMBL/GenBank/DDBJ whole genome shotgun (WGS) entry which is preliminary data.</text>
</comment>
<keyword evidence="5" id="KW-1185">Reference proteome</keyword>
<dbReference type="AlphaFoldDB" id="A0A0D8JBN3"/>
<keyword evidence="2" id="KW-0012">Acyltransferase</keyword>